<dbReference type="GO" id="GO:0005975">
    <property type="term" value="P:carbohydrate metabolic process"/>
    <property type="evidence" value="ECO:0007669"/>
    <property type="project" value="InterPro"/>
</dbReference>
<dbReference type="InterPro" id="IPR013320">
    <property type="entry name" value="ConA-like_dom_sf"/>
</dbReference>
<dbReference type="GeneID" id="25288394"/>
<dbReference type="OrthoDB" id="25131at2759"/>
<feature type="region of interest" description="Disordered" evidence="1">
    <location>
        <begin position="306"/>
        <end position="326"/>
    </location>
</feature>
<feature type="compositionally biased region" description="Polar residues" evidence="1">
    <location>
        <begin position="391"/>
        <end position="407"/>
    </location>
</feature>
<feature type="chain" id="PRO_5002255584" description="GH16 domain-containing protein" evidence="3">
    <location>
        <begin position="21"/>
        <end position="1041"/>
    </location>
</feature>
<dbReference type="AlphaFoldDB" id="A0A0D2IT71"/>
<keyword evidence="2" id="KW-0472">Membrane</keyword>
<evidence type="ECO:0000259" key="4">
    <source>
        <dbReference type="Pfam" id="PF00722"/>
    </source>
</evidence>
<feature type="compositionally biased region" description="Low complexity" evidence="1">
    <location>
        <begin position="533"/>
        <end position="545"/>
    </location>
</feature>
<name>A0A0D2IT71_9EURO</name>
<dbReference type="SUPFAM" id="SSF49899">
    <property type="entry name" value="Concanavalin A-like lectins/glucanases"/>
    <property type="match status" value="1"/>
</dbReference>
<dbReference type="RefSeq" id="XP_013276380.1">
    <property type="nucleotide sequence ID" value="XM_013420926.1"/>
</dbReference>
<dbReference type="EMBL" id="KN847475">
    <property type="protein sequence ID" value="KIX09244.1"/>
    <property type="molecule type" value="Genomic_DNA"/>
</dbReference>
<dbReference type="Proteomes" id="UP000053617">
    <property type="component" value="Unassembled WGS sequence"/>
</dbReference>
<keyword evidence="3" id="KW-0732">Signal</keyword>
<organism evidence="5 6">
    <name type="scientific">Rhinocladiella mackenziei CBS 650.93</name>
    <dbReference type="NCBI Taxonomy" id="1442369"/>
    <lineage>
        <taxon>Eukaryota</taxon>
        <taxon>Fungi</taxon>
        <taxon>Dikarya</taxon>
        <taxon>Ascomycota</taxon>
        <taxon>Pezizomycotina</taxon>
        <taxon>Eurotiomycetes</taxon>
        <taxon>Chaetothyriomycetidae</taxon>
        <taxon>Chaetothyriales</taxon>
        <taxon>Herpotrichiellaceae</taxon>
        <taxon>Rhinocladiella</taxon>
    </lineage>
</organism>
<feature type="transmembrane region" description="Helical" evidence="2">
    <location>
        <begin position="598"/>
        <end position="622"/>
    </location>
</feature>
<gene>
    <name evidence="5" type="ORF">Z518_00323</name>
</gene>
<feature type="domain" description="GH16" evidence="4">
    <location>
        <begin position="89"/>
        <end position="271"/>
    </location>
</feature>
<feature type="region of interest" description="Disordered" evidence="1">
    <location>
        <begin position="389"/>
        <end position="511"/>
    </location>
</feature>
<dbReference type="PANTHER" id="PTHR38121:SF2">
    <property type="entry name" value="ACYLTRANSFERASE 3 DOMAIN-CONTAINING PROTEIN"/>
    <property type="match status" value="1"/>
</dbReference>
<feature type="compositionally biased region" description="Polar residues" evidence="1">
    <location>
        <begin position="576"/>
        <end position="585"/>
    </location>
</feature>
<feature type="transmembrane region" description="Helical" evidence="2">
    <location>
        <begin position="721"/>
        <end position="744"/>
    </location>
</feature>
<evidence type="ECO:0000256" key="1">
    <source>
        <dbReference type="SAM" id="MobiDB-lite"/>
    </source>
</evidence>
<evidence type="ECO:0000313" key="5">
    <source>
        <dbReference type="EMBL" id="KIX09244.1"/>
    </source>
</evidence>
<dbReference type="GO" id="GO:0004553">
    <property type="term" value="F:hydrolase activity, hydrolyzing O-glycosyl compounds"/>
    <property type="evidence" value="ECO:0007669"/>
    <property type="project" value="InterPro"/>
</dbReference>
<dbReference type="Pfam" id="PF00722">
    <property type="entry name" value="Glyco_hydro_16"/>
    <property type="match status" value="1"/>
</dbReference>
<feature type="transmembrane region" description="Helical" evidence="2">
    <location>
        <begin position="790"/>
        <end position="812"/>
    </location>
</feature>
<evidence type="ECO:0000313" key="6">
    <source>
        <dbReference type="Proteomes" id="UP000053617"/>
    </source>
</evidence>
<feature type="signal peptide" evidence="3">
    <location>
        <begin position="1"/>
        <end position="20"/>
    </location>
</feature>
<feature type="transmembrane region" description="Helical" evidence="2">
    <location>
        <begin position="835"/>
        <end position="857"/>
    </location>
</feature>
<evidence type="ECO:0000256" key="2">
    <source>
        <dbReference type="SAM" id="Phobius"/>
    </source>
</evidence>
<feature type="transmembrane region" description="Helical" evidence="2">
    <location>
        <begin position="959"/>
        <end position="983"/>
    </location>
</feature>
<dbReference type="STRING" id="1442369.A0A0D2IT71"/>
<protein>
    <recommendedName>
        <fullName evidence="4">GH16 domain-containing protein</fullName>
    </recommendedName>
</protein>
<feature type="transmembrane region" description="Helical" evidence="2">
    <location>
        <begin position="927"/>
        <end position="947"/>
    </location>
</feature>
<feature type="transmembrane region" description="Helical" evidence="2">
    <location>
        <begin position="333"/>
        <end position="355"/>
    </location>
</feature>
<dbReference type="HOGENOM" id="CLU_297715_0_0_1"/>
<reference evidence="5 6" key="1">
    <citation type="submission" date="2015-01" db="EMBL/GenBank/DDBJ databases">
        <title>The Genome Sequence of Rhinocladiella mackenzie CBS 650.93.</title>
        <authorList>
            <consortium name="The Broad Institute Genomics Platform"/>
            <person name="Cuomo C."/>
            <person name="de Hoog S."/>
            <person name="Gorbushina A."/>
            <person name="Stielow B."/>
            <person name="Teixiera M."/>
            <person name="Abouelleil A."/>
            <person name="Chapman S.B."/>
            <person name="Priest M."/>
            <person name="Young S.K."/>
            <person name="Wortman J."/>
            <person name="Nusbaum C."/>
            <person name="Birren B."/>
        </authorList>
    </citation>
    <scope>NUCLEOTIDE SEQUENCE [LARGE SCALE GENOMIC DNA]</scope>
    <source>
        <strain evidence="5 6">CBS 650.93</strain>
    </source>
</reference>
<feature type="region of interest" description="Disordered" evidence="1">
    <location>
        <begin position="525"/>
        <end position="592"/>
    </location>
</feature>
<keyword evidence="6" id="KW-1185">Reference proteome</keyword>
<keyword evidence="2" id="KW-1133">Transmembrane helix</keyword>
<dbReference type="InterPro" id="IPR000757">
    <property type="entry name" value="Beta-glucanase-like"/>
</dbReference>
<accession>A0A0D2IT71</accession>
<feature type="transmembrane region" description="Helical" evidence="2">
    <location>
        <begin position="685"/>
        <end position="701"/>
    </location>
</feature>
<feature type="compositionally biased region" description="Polar residues" evidence="1">
    <location>
        <begin position="474"/>
        <end position="483"/>
    </location>
</feature>
<proteinExistence type="predicted"/>
<keyword evidence="2" id="KW-0812">Transmembrane</keyword>
<dbReference type="VEuPathDB" id="FungiDB:Z518_00323"/>
<dbReference type="CDD" id="cd00413">
    <property type="entry name" value="Glyco_hydrolase_16"/>
    <property type="match status" value="1"/>
</dbReference>
<sequence length="1041" mass="117444">MKSLITSAALCWGFFQSVTSQSAAPTKDVSDCLCGFYDAEADIVYTDAQIVYFNETDGFPEEEYVIQNYKHMRDFGWNTLYRQGATKNNVNVGNDTTARNLTALQLFLDPSTPEHLVMGANVRTQRQDIFFGSFRASMRPPRQWFDGSAMSMVLHHNLTESWSLDVMNTNNHSQAWVSFLATNVFANTWLGTNFSTLLNESMNPWYYTEYRVDWSREQIDYYIGNKLRHSYTKKENHTLPSTPAAIQYKHWSVGNRYTTQGPPQNRTEADVAWTRHFFNSSLTTKDEKKDFDAKCTAADACPASDNSLRGSTPYSKEARKKWHQTPDRRHAPWVPILIDVVMGGIFVVLVTKTLWRRFYRKKFKGKPDSEHEHGGMATGSQINLKLADMTETASTSSGSIIRSNAGSIESFGPESELPRNASYESFHAGPPIYSGMHTPAPEYQTPNSSRWPSRKNSSYNITIRPTDAHVRGLSNPSESQNLSPRGDSRDRPRNMSEFYGDKSQTSLAKDRNPFLARIDTEVVTPAPEAVSRSPLTPSSASPDASTPRRHGLSTIPHGSNPSLFFQKPEPKVKAARSTTQPQTGEKSGKPPPAQRVDYLAGFIALSAILVTLNHFALTFFPAVIEPGVPYHYSSEMWARKTFATYIFDALWIGPFLMISTRFLVSNYLRTGKLDNMAQKIVVRPFRLLTPVAAIALLEYFLMDSGALHYLEYLPSVTWSTWPYAVIVANPGVFISQIIQLAFLIPNAAPMITYTYCTGVLWTIPVQLQGAWQTLLALIMVKECKTPWKRFAFYAFCICNHWYGLSWGSYYYAGVMLADLDLTYQYKKWLHARPLVYYPLLWFLIAVALGGFTIDLVFQWTNVSYATYEYGWHPDTQSGLSISQAGNAVYPDYFIPRLNALLATVGMQAIVEISPALQKLLSHKLLQWIFPHIFTIYLIHGFIFWSIGSWAMCTLFEYGLPYWLCCLLVAIICYGSLFASLPLLTPPIEAVGKNFTANLWEHASQEPVLRKPTTFPFGPELVKGSHSLDESVVSSTSKEASL</sequence>
<feature type="compositionally biased region" description="Polar residues" evidence="1">
    <location>
        <begin position="444"/>
        <end position="463"/>
    </location>
</feature>
<feature type="transmembrane region" description="Helical" evidence="2">
    <location>
        <begin position="642"/>
        <end position="664"/>
    </location>
</feature>
<dbReference type="Gene3D" id="2.60.120.200">
    <property type="match status" value="1"/>
</dbReference>
<evidence type="ECO:0000256" key="3">
    <source>
        <dbReference type="SAM" id="SignalP"/>
    </source>
</evidence>
<dbReference type="PANTHER" id="PTHR38121">
    <property type="entry name" value="GH16 DOMAIN-CONTAINING PROTEIN"/>
    <property type="match status" value="1"/>
</dbReference>